<sequence length="296" mass="33637">MTHLINPSIKLKGQLNKHDYDQINFLKKQCVEKDGVSLKLELDYKLSKAADESEDLNELNEFMCYTEDKLIGYLGISHFGGEALEVNGMVHPDYRRKGIFTKLFTLAKDEWARRDNREMLLLSDHYSPAGLAFIQSMGASYAHSEYDMFLKGEPTIETAKTGLELRKATNDDAEEIARQNHIFFGIEKKELTLPEEEAKRGVASYMAEVDHAVIGKVHLEVTGKTGGVYGLGVLPDYRRNGYGRSILMKAVEKLQEQHVQDVVLQVEANNTHALELYRSCGFEVTSRMDYYKISKN</sequence>
<dbReference type="CDD" id="cd04301">
    <property type="entry name" value="NAT_SF"/>
    <property type="match status" value="2"/>
</dbReference>
<protein>
    <submittedName>
        <fullName evidence="4">Ribosomal protein S18 acetylase RimI</fullName>
    </submittedName>
</protein>
<dbReference type="OrthoDB" id="7163760at2"/>
<dbReference type="GO" id="GO:0016747">
    <property type="term" value="F:acyltransferase activity, transferring groups other than amino-acyl groups"/>
    <property type="evidence" value="ECO:0007669"/>
    <property type="project" value="InterPro"/>
</dbReference>
<keyword evidence="1" id="KW-0808">Transferase</keyword>
<evidence type="ECO:0000313" key="4">
    <source>
        <dbReference type="EMBL" id="SER80067.1"/>
    </source>
</evidence>
<name>A0A1H9S4Z8_9BACI</name>
<dbReference type="Proteomes" id="UP000198571">
    <property type="component" value="Unassembled WGS sequence"/>
</dbReference>
<keyword evidence="2" id="KW-0012">Acyltransferase</keyword>
<feature type="domain" description="N-acetyltransferase" evidence="3">
    <location>
        <begin position="163"/>
        <end position="296"/>
    </location>
</feature>
<evidence type="ECO:0000259" key="3">
    <source>
        <dbReference type="PROSITE" id="PS51186"/>
    </source>
</evidence>
<dbReference type="EMBL" id="FOGT01000004">
    <property type="protein sequence ID" value="SER80067.1"/>
    <property type="molecule type" value="Genomic_DNA"/>
</dbReference>
<accession>A0A1H9S4Z8</accession>
<feature type="domain" description="N-acetyltransferase" evidence="3">
    <location>
        <begin position="23"/>
        <end position="170"/>
    </location>
</feature>
<evidence type="ECO:0000256" key="1">
    <source>
        <dbReference type="ARBA" id="ARBA00022679"/>
    </source>
</evidence>
<keyword evidence="4" id="KW-0689">Ribosomal protein</keyword>
<evidence type="ECO:0000313" key="5">
    <source>
        <dbReference type="Proteomes" id="UP000198571"/>
    </source>
</evidence>
<proteinExistence type="predicted"/>
<dbReference type="InterPro" id="IPR050832">
    <property type="entry name" value="Bact_Acetyltransf"/>
</dbReference>
<organism evidence="4 5">
    <name type="scientific">Salipaludibacillus aurantiacus</name>
    <dbReference type="NCBI Taxonomy" id="1601833"/>
    <lineage>
        <taxon>Bacteria</taxon>
        <taxon>Bacillati</taxon>
        <taxon>Bacillota</taxon>
        <taxon>Bacilli</taxon>
        <taxon>Bacillales</taxon>
        <taxon>Bacillaceae</taxon>
    </lineage>
</organism>
<dbReference type="RefSeq" id="WP_093048609.1">
    <property type="nucleotide sequence ID" value="NZ_FOGT01000004.1"/>
</dbReference>
<keyword evidence="5" id="KW-1185">Reference proteome</keyword>
<reference evidence="5" key="1">
    <citation type="submission" date="2016-10" db="EMBL/GenBank/DDBJ databases">
        <authorList>
            <person name="Varghese N."/>
            <person name="Submissions S."/>
        </authorList>
    </citation>
    <scope>NUCLEOTIDE SEQUENCE [LARGE SCALE GENOMIC DNA]</scope>
    <source>
        <strain evidence="5">S9</strain>
    </source>
</reference>
<dbReference type="Gene3D" id="3.40.630.30">
    <property type="match status" value="1"/>
</dbReference>
<evidence type="ECO:0000256" key="2">
    <source>
        <dbReference type="ARBA" id="ARBA00023315"/>
    </source>
</evidence>
<keyword evidence="4" id="KW-0687">Ribonucleoprotein</keyword>
<dbReference type="InterPro" id="IPR016181">
    <property type="entry name" value="Acyl_CoA_acyltransferase"/>
</dbReference>
<dbReference type="PANTHER" id="PTHR43877">
    <property type="entry name" value="AMINOALKYLPHOSPHONATE N-ACETYLTRANSFERASE-RELATED-RELATED"/>
    <property type="match status" value="1"/>
</dbReference>
<dbReference type="AlphaFoldDB" id="A0A1H9S4Z8"/>
<dbReference type="SUPFAM" id="SSF55729">
    <property type="entry name" value="Acyl-CoA N-acyltransferases (Nat)"/>
    <property type="match status" value="2"/>
</dbReference>
<dbReference type="PROSITE" id="PS51186">
    <property type="entry name" value="GNAT"/>
    <property type="match status" value="2"/>
</dbReference>
<dbReference type="InterPro" id="IPR000182">
    <property type="entry name" value="GNAT_dom"/>
</dbReference>
<dbReference type="Pfam" id="PF00583">
    <property type="entry name" value="Acetyltransf_1"/>
    <property type="match status" value="2"/>
</dbReference>
<dbReference type="GO" id="GO:0005840">
    <property type="term" value="C:ribosome"/>
    <property type="evidence" value="ECO:0007669"/>
    <property type="project" value="UniProtKB-KW"/>
</dbReference>
<gene>
    <name evidence="4" type="ORF">SAMN05518684_10429</name>
</gene>
<dbReference type="STRING" id="1601833.SAMN05518684_10429"/>